<proteinExistence type="inferred from homology"/>
<sequence length="426" mass="47933">MLAIIDGSRFYASSSVIYKPKLAHAPVLVTAGQGISIANSRRASQLQINKFEPIWDSIDRLRLHSGAVFRANFNTFSYLSDRFMTVIEQEVQHCPTLRYSVDEIFVNIEKLYSIGVSIEDFISQLRRKVYKETGVATGAGVAKTLLLTKAASWAAKNMAGMNGQCVLVTQSQIDQVLKAMPIGKTWGIGSRLTRHLTMEGITNAYQLKVCDPKVYQRKYSINVANIIHELNGISIYDISESRGKKQQIWSTSSYRDRLRNEDDLFAELAHHTAEVFRKVRSQKSEAITISAFVSTSKHEACKPFSRKIELPLEYGLSDTSSAIKMFRERLVDLLPTSLHEQPIYKVGVGAPALLDCEHKQFSLFDTSDNKPELNSTMDALRSCFGSSAIKFASEKSEYSERQGNITFERLEDYFTDISDLICVKCI</sequence>
<dbReference type="GO" id="GO:0009432">
    <property type="term" value="P:SOS response"/>
    <property type="evidence" value="ECO:0007669"/>
    <property type="project" value="TreeGrafter"/>
</dbReference>
<evidence type="ECO:0000256" key="1">
    <source>
        <dbReference type="ARBA" id="ARBA00010945"/>
    </source>
</evidence>
<dbReference type="Pfam" id="PF11799">
    <property type="entry name" value="IMS_C"/>
    <property type="match status" value="1"/>
</dbReference>
<comment type="similarity">
    <text evidence="1">Belongs to the DNA polymerase type-Y family.</text>
</comment>
<dbReference type="InterPro" id="IPR017961">
    <property type="entry name" value="DNA_pol_Y-fam_little_finger"/>
</dbReference>
<dbReference type="InterPro" id="IPR043128">
    <property type="entry name" value="Rev_trsase/Diguanyl_cyclase"/>
</dbReference>
<dbReference type="GO" id="GO:0005829">
    <property type="term" value="C:cytosol"/>
    <property type="evidence" value="ECO:0007669"/>
    <property type="project" value="TreeGrafter"/>
</dbReference>
<name>A0A510IFY3_9VIBR</name>
<dbReference type="InterPro" id="IPR043502">
    <property type="entry name" value="DNA/RNA_pol_sf"/>
</dbReference>
<dbReference type="Proteomes" id="UP000315115">
    <property type="component" value="Plasmid pAM7"/>
</dbReference>
<dbReference type="EMBL" id="AP019800">
    <property type="protein sequence ID" value="BBL92371.1"/>
    <property type="molecule type" value="Genomic_DNA"/>
</dbReference>
<protein>
    <submittedName>
        <fullName evidence="3">DNA polymerase V subunit UmuC</fullName>
    </submittedName>
</protein>
<dbReference type="GO" id="GO:0006281">
    <property type="term" value="P:DNA repair"/>
    <property type="evidence" value="ECO:0007669"/>
    <property type="project" value="InterPro"/>
</dbReference>
<feature type="domain" description="UmuC" evidence="2">
    <location>
        <begin position="2"/>
        <end position="189"/>
    </location>
</feature>
<dbReference type="InterPro" id="IPR001126">
    <property type="entry name" value="UmuC"/>
</dbReference>
<dbReference type="GO" id="GO:0003684">
    <property type="term" value="F:damaged DNA binding"/>
    <property type="evidence" value="ECO:0007669"/>
    <property type="project" value="InterPro"/>
</dbReference>
<dbReference type="Pfam" id="PF00817">
    <property type="entry name" value="IMS"/>
    <property type="match status" value="1"/>
</dbReference>
<evidence type="ECO:0000313" key="4">
    <source>
        <dbReference type="Proteomes" id="UP000315115"/>
    </source>
</evidence>
<dbReference type="InterPro" id="IPR050116">
    <property type="entry name" value="DNA_polymerase-Y"/>
</dbReference>
<dbReference type="RefSeq" id="WP_143694328.1">
    <property type="nucleotide sequence ID" value="NZ_AP019800.1"/>
</dbReference>
<dbReference type="GO" id="GO:0003887">
    <property type="term" value="F:DNA-directed DNA polymerase activity"/>
    <property type="evidence" value="ECO:0007669"/>
    <property type="project" value="TreeGrafter"/>
</dbReference>
<evidence type="ECO:0000259" key="2">
    <source>
        <dbReference type="PROSITE" id="PS50173"/>
    </source>
</evidence>
<accession>A0A510IFY3</accession>
<dbReference type="SUPFAM" id="SSF56672">
    <property type="entry name" value="DNA/RNA polymerases"/>
    <property type="match status" value="1"/>
</dbReference>
<dbReference type="GO" id="GO:0042276">
    <property type="term" value="P:error-prone translesion synthesis"/>
    <property type="evidence" value="ECO:0007669"/>
    <property type="project" value="TreeGrafter"/>
</dbReference>
<keyword evidence="3" id="KW-0614">Plasmid</keyword>
<dbReference type="PANTHER" id="PTHR11076">
    <property type="entry name" value="DNA REPAIR POLYMERASE UMUC / TRANSFERASE FAMILY MEMBER"/>
    <property type="match status" value="1"/>
</dbReference>
<gene>
    <name evidence="3" type="primary">rulB_2</name>
    <name evidence="3" type="ORF">VroAM7_50240</name>
</gene>
<dbReference type="Gene3D" id="3.30.70.270">
    <property type="match status" value="1"/>
</dbReference>
<dbReference type="PROSITE" id="PS50173">
    <property type="entry name" value="UMUC"/>
    <property type="match status" value="1"/>
</dbReference>
<evidence type="ECO:0000313" key="3">
    <source>
        <dbReference type="EMBL" id="BBL92371.1"/>
    </source>
</evidence>
<reference evidence="4" key="1">
    <citation type="submission" date="2019-07" db="EMBL/GenBank/DDBJ databases">
        <title>Complete Genome Sequences of Vibrion rotiferianus strain AM7.</title>
        <authorList>
            <person name="Miyazaki K."/>
            <person name="Wiseschart A."/>
            <person name="Pootanakit K."/>
            <person name="Ishimori K."/>
            <person name="Kitahara K."/>
        </authorList>
    </citation>
    <scope>NUCLEOTIDE SEQUENCE [LARGE SCALE GENOMIC DNA]</scope>
    <source>
        <strain evidence="4">AM7</strain>
        <plasmid evidence="4">pam7 dna</plasmid>
    </source>
</reference>
<geneLocation type="plasmid" evidence="4">
    <name>pam7 dna</name>
</geneLocation>
<organism evidence="3 4">
    <name type="scientific">Vibrio rotiferianus</name>
    <dbReference type="NCBI Taxonomy" id="190895"/>
    <lineage>
        <taxon>Bacteria</taxon>
        <taxon>Pseudomonadati</taxon>
        <taxon>Pseudomonadota</taxon>
        <taxon>Gammaproteobacteria</taxon>
        <taxon>Vibrionales</taxon>
        <taxon>Vibrionaceae</taxon>
        <taxon>Vibrio</taxon>
    </lineage>
</organism>
<dbReference type="Gene3D" id="3.40.1170.60">
    <property type="match status" value="1"/>
</dbReference>
<dbReference type="PANTHER" id="PTHR11076:SF34">
    <property type="entry name" value="PROTEIN UMUC"/>
    <property type="match status" value="1"/>
</dbReference>
<dbReference type="AlphaFoldDB" id="A0A510IFY3"/>